<dbReference type="AlphaFoldDB" id="B7Q975"/>
<gene>
    <name evidence="1" type="ORF">IscW_ISCW010363</name>
</gene>
<proteinExistence type="predicted"/>
<organism>
    <name type="scientific">Ixodes scapularis</name>
    <name type="common">Black-legged tick</name>
    <name type="synonym">Deer tick</name>
    <dbReference type="NCBI Taxonomy" id="6945"/>
    <lineage>
        <taxon>Eukaryota</taxon>
        <taxon>Metazoa</taxon>
        <taxon>Ecdysozoa</taxon>
        <taxon>Arthropoda</taxon>
        <taxon>Chelicerata</taxon>
        <taxon>Arachnida</taxon>
        <taxon>Acari</taxon>
        <taxon>Parasitiformes</taxon>
        <taxon>Ixodida</taxon>
        <taxon>Ixodoidea</taxon>
        <taxon>Ixodidae</taxon>
        <taxon>Ixodinae</taxon>
        <taxon>Ixodes</taxon>
    </lineage>
</organism>
<reference evidence="2" key="2">
    <citation type="submission" date="2020-05" db="UniProtKB">
        <authorList>
            <consortium name="EnsemblMetazoa"/>
        </authorList>
    </citation>
    <scope>IDENTIFICATION</scope>
    <source>
        <strain evidence="2">wikel</strain>
    </source>
</reference>
<dbReference type="Proteomes" id="UP000001555">
    <property type="component" value="Unassembled WGS sequence"/>
</dbReference>
<dbReference type="VEuPathDB" id="VectorBase:ISCI010363"/>
<dbReference type="PaxDb" id="6945-B7Q975"/>
<dbReference type="EMBL" id="DS887726">
    <property type="protein sequence ID" value="EEC15397.1"/>
    <property type="molecule type" value="Genomic_DNA"/>
</dbReference>
<sequence>MAKLLIINPEKKLRFYRTVHNGNLCHICIRLTVRLFHGCLIRDLSVHFDSSLLFSYHVGQMVCTTVRLMGMVTRITRHFVGQACLLRLFCSLIECRLEFGWIVWNSFNGRDEAQIE</sequence>
<evidence type="ECO:0000313" key="3">
    <source>
        <dbReference type="Proteomes" id="UP000001555"/>
    </source>
</evidence>
<protein>
    <submittedName>
        <fullName evidence="1 2">Uncharacterized protein</fullName>
    </submittedName>
</protein>
<evidence type="ECO:0000313" key="1">
    <source>
        <dbReference type="EMBL" id="EEC15397.1"/>
    </source>
</evidence>
<dbReference type="VEuPathDB" id="VectorBase:ISCW010363"/>
<keyword evidence="3" id="KW-1185">Reference proteome</keyword>
<evidence type="ECO:0000313" key="2">
    <source>
        <dbReference type="EnsemblMetazoa" id="ISCW010363-PA"/>
    </source>
</evidence>
<dbReference type="EMBL" id="ABJB010568644">
    <property type="status" value="NOT_ANNOTATED_CDS"/>
    <property type="molecule type" value="Genomic_DNA"/>
</dbReference>
<name>B7Q975_IXOSC</name>
<reference evidence="1 3" key="1">
    <citation type="submission" date="2008-03" db="EMBL/GenBank/DDBJ databases">
        <title>Annotation of Ixodes scapularis.</title>
        <authorList>
            <consortium name="Ixodes scapularis Genome Project Consortium"/>
            <person name="Caler E."/>
            <person name="Hannick L.I."/>
            <person name="Bidwell S."/>
            <person name="Joardar V."/>
            <person name="Thiagarajan M."/>
            <person name="Amedeo P."/>
            <person name="Galinsky K.J."/>
            <person name="Schobel S."/>
            <person name="Inman J."/>
            <person name="Hostetler J."/>
            <person name="Miller J."/>
            <person name="Hammond M."/>
            <person name="Megy K."/>
            <person name="Lawson D."/>
            <person name="Kodira C."/>
            <person name="Sutton G."/>
            <person name="Meyer J."/>
            <person name="Hill C.A."/>
            <person name="Birren B."/>
            <person name="Nene V."/>
            <person name="Collins F."/>
            <person name="Alarcon-Chaidez F."/>
            <person name="Wikel S."/>
            <person name="Strausberg R."/>
        </authorList>
    </citation>
    <scope>NUCLEOTIDE SEQUENCE [LARGE SCALE GENOMIC DNA]</scope>
    <source>
        <strain evidence="3">Wikel</strain>
        <strain evidence="1">Wikel colony</strain>
    </source>
</reference>
<dbReference type="InParanoid" id="B7Q975"/>
<accession>B7Q975</accession>
<dbReference type="HOGENOM" id="CLU_2099565_0_0_1"/>
<dbReference type="EnsemblMetazoa" id="ISCW010363-RA">
    <property type="protein sequence ID" value="ISCW010363-PA"/>
    <property type="gene ID" value="ISCW010363"/>
</dbReference>